<dbReference type="SFLD" id="SFLDG01129">
    <property type="entry name" value="C1.5:_HAD__Beta-PGM__Phosphata"/>
    <property type="match status" value="1"/>
</dbReference>
<dbReference type="Pfam" id="PF00702">
    <property type="entry name" value="Hydrolase"/>
    <property type="match status" value="1"/>
</dbReference>
<dbReference type="NCBIfam" id="TIGR01509">
    <property type="entry name" value="HAD-SF-IA-v3"/>
    <property type="match status" value="1"/>
</dbReference>
<accession>A0A9D2ICZ5</accession>
<dbReference type="CDD" id="cd02603">
    <property type="entry name" value="HAD_sEH-N_like"/>
    <property type="match status" value="1"/>
</dbReference>
<organism evidence="1 2">
    <name type="scientific">Candidatus Alistipes avicola</name>
    <dbReference type="NCBI Taxonomy" id="2838432"/>
    <lineage>
        <taxon>Bacteria</taxon>
        <taxon>Pseudomonadati</taxon>
        <taxon>Bacteroidota</taxon>
        <taxon>Bacteroidia</taxon>
        <taxon>Bacteroidales</taxon>
        <taxon>Rikenellaceae</taxon>
        <taxon>Alistipes</taxon>
    </lineage>
</organism>
<dbReference type="InterPro" id="IPR023214">
    <property type="entry name" value="HAD_sf"/>
</dbReference>
<evidence type="ECO:0000313" key="1">
    <source>
        <dbReference type="EMBL" id="HJA98058.1"/>
    </source>
</evidence>
<evidence type="ECO:0000313" key="2">
    <source>
        <dbReference type="Proteomes" id="UP000824259"/>
    </source>
</evidence>
<name>A0A9D2ICZ5_9BACT</name>
<dbReference type="PANTHER" id="PTHR43611">
    <property type="entry name" value="ALPHA-D-GLUCOSE 1-PHOSPHATE PHOSPHATASE"/>
    <property type="match status" value="1"/>
</dbReference>
<proteinExistence type="predicted"/>
<sequence>MEDIKNIVFDLGGVMIDLDKERCIREFHKIGFSEIDSLIDSYHPKGMLRGIEVGEVSNEEFFDQVRRSIGTDVPDEAIRGAFLSFIEGIPVYKLRLVRALREKGFRTFALSNINDVVFPYIREVLFTQDGLTLEDYFEKVFLSYEMHLLKPSPEIYRRMIDEGGMRPEETLFIDDSESNLAAASELGFNVYLAGPREDFSHLFREVLHE</sequence>
<dbReference type="SFLD" id="SFLDS00003">
    <property type="entry name" value="Haloacid_Dehalogenase"/>
    <property type="match status" value="1"/>
</dbReference>
<dbReference type="EMBL" id="DWYR01000002">
    <property type="protein sequence ID" value="HJA98058.1"/>
    <property type="molecule type" value="Genomic_DNA"/>
</dbReference>
<protein>
    <submittedName>
        <fullName evidence="1">HAD family phosphatase</fullName>
    </submittedName>
</protein>
<reference evidence="1" key="2">
    <citation type="submission" date="2021-04" db="EMBL/GenBank/DDBJ databases">
        <authorList>
            <person name="Gilroy R."/>
        </authorList>
    </citation>
    <scope>NUCLEOTIDE SEQUENCE</scope>
    <source>
        <strain evidence="1">CHK169-11906</strain>
    </source>
</reference>
<dbReference type="SUPFAM" id="SSF56784">
    <property type="entry name" value="HAD-like"/>
    <property type="match status" value="1"/>
</dbReference>
<dbReference type="InterPro" id="IPR036412">
    <property type="entry name" value="HAD-like_sf"/>
</dbReference>
<dbReference type="Gene3D" id="3.40.50.1000">
    <property type="entry name" value="HAD superfamily/HAD-like"/>
    <property type="match status" value="1"/>
</dbReference>
<dbReference type="InterPro" id="IPR023198">
    <property type="entry name" value="PGP-like_dom2"/>
</dbReference>
<reference evidence="1" key="1">
    <citation type="journal article" date="2021" name="PeerJ">
        <title>Extensive microbial diversity within the chicken gut microbiome revealed by metagenomics and culture.</title>
        <authorList>
            <person name="Gilroy R."/>
            <person name="Ravi A."/>
            <person name="Getino M."/>
            <person name="Pursley I."/>
            <person name="Horton D.L."/>
            <person name="Alikhan N.F."/>
            <person name="Baker D."/>
            <person name="Gharbi K."/>
            <person name="Hall N."/>
            <person name="Watson M."/>
            <person name="Adriaenssens E.M."/>
            <person name="Foster-Nyarko E."/>
            <person name="Jarju S."/>
            <person name="Secka A."/>
            <person name="Antonio M."/>
            <person name="Oren A."/>
            <person name="Chaudhuri R.R."/>
            <person name="La Ragione R."/>
            <person name="Hildebrand F."/>
            <person name="Pallen M.J."/>
        </authorList>
    </citation>
    <scope>NUCLEOTIDE SEQUENCE</scope>
    <source>
        <strain evidence="1">CHK169-11906</strain>
    </source>
</reference>
<dbReference type="Gene3D" id="1.10.150.240">
    <property type="entry name" value="Putative phosphatase, domain 2"/>
    <property type="match status" value="1"/>
</dbReference>
<dbReference type="PANTHER" id="PTHR43611:SF3">
    <property type="entry name" value="FLAVIN MONONUCLEOTIDE HYDROLASE 1, CHLOROPLATIC"/>
    <property type="match status" value="1"/>
</dbReference>
<comment type="caution">
    <text evidence="1">The sequence shown here is derived from an EMBL/GenBank/DDBJ whole genome shotgun (WGS) entry which is preliminary data.</text>
</comment>
<dbReference type="Proteomes" id="UP000824259">
    <property type="component" value="Unassembled WGS sequence"/>
</dbReference>
<gene>
    <name evidence="1" type="ORF">H9779_00435</name>
</gene>
<dbReference type="PRINTS" id="PR00413">
    <property type="entry name" value="HADHALOGNASE"/>
</dbReference>
<dbReference type="InterPro" id="IPR006439">
    <property type="entry name" value="HAD-SF_hydro_IA"/>
</dbReference>
<dbReference type="AlphaFoldDB" id="A0A9D2ICZ5"/>